<dbReference type="GO" id="GO:0009451">
    <property type="term" value="P:RNA modification"/>
    <property type="evidence" value="ECO:0007669"/>
    <property type="project" value="InterPro"/>
</dbReference>
<evidence type="ECO:0000259" key="5">
    <source>
        <dbReference type="Pfam" id="PF14432"/>
    </source>
</evidence>
<evidence type="ECO:0000256" key="1">
    <source>
        <dbReference type="ARBA" id="ARBA00006643"/>
    </source>
</evidence>
<dbReference type="InterPro" id="IPR011990">
    <property type="entry name" value="TPR-like_helical_dom_sf"/>
</dbReference>
<dbReference type="Proteomes" id="UP000796880">
    <property type="component" value="Unassembled WGS sequence"/>
</dbReference>
<comment type="similarity">
    <text evidence="1">Belongs to the PPR family. PCMP-H subfamily.</text>
</comment>
<dbReference type="GO" id="GO:0008270">
    <property type="term" value="F:zinc ion binding"/>
    <property type="evidence" value="ECO:0007669"/>
    <property type="project" value="InterPro"/>
</dbReference>
<sequence length="647" mass="72018">MSLQKRCGSLLLRAAKATSICTATTTIPWNTRLRELAKQCLFAEALTLYRQMLRSGHSPNAFTFPFALKSCAVLSLPVTGALLHGHVIKTGCEPEPFVQTSLISMYCRCYLIEHARRVFEENSSSRELTVCYNALISGYISNSKPLDAVLLFCRMREAGLSVNSVTMLGLIPGFVYPMYLGFGMCLHGCCIKSGLDTDLSIGNCLLTMYVKCGSIEYAQTLFDAMPEKSLITWNAMISGSAQNGLATNVLELYRQMECLGICPDPVTLVGVLSSCAHLGAHGVGREVERQIEFHGFGSNHFLSNSLINMYARCGNLVKAHTIFNSMTEKSIVSWTAIIGGYGMHGHGEIAVQLFDEMIRNGIRPDKAIFVSVLSACSHAGLTAKGLEYFDAMKKNYGLQPGPEHYSCMVDLLGRAGRLKEAEDLIRSMQVRPDGAVWGALLNACKIHQNVELAELAFEQVIELEPANVGYYVLLSNIYSDGENLEGVLRVRGMMRKRRLRKEPGCSYVELKGKVHVFLAGDRTHPHTAKIYKMLDKLENLAKELDEYKQNKSKRRKEEQLAGEGVHSERLAIAFGLLNTRPGTEIVVIKNLRACGDCHLFIKLVSKIVDRHFIVRDATRFHHFKNGVCSCKDYCFKTIEIEKEHRKA</sequence>
<dbReference type="PANTHER" id="PTHR47926:SF503">
    <property type="entry name" value="PENTATRICOPEPTIDE REPEAT-CONTAINING PROTEIN"/>
    <property type="match status" value="1"/>
</dbReference>
<gene>
    <name evidence="6" type="ORF">FNV43_RR15558</name>
</gene>
<dbReference type="OrthoDB" id="1487578at2759"/>
<feature type="repeat" description="PPR" evidence="3">
    <location>
        <begin position="128"/>
        <end position="162"/>
    </location>
</feature>
<dbReference type="FunFam" id="1.25.40.10:FF:000090">
    <property type="entry name" value="Pentatricopeptide repeat-containing protein, chloroplastic"/>
    <property type="match status" value="1"/>
</dbReference>
<dbReference type="NCBIfam" id="TIGR00756">
    <property type="entry name" value="PPR"/>
    <property type="match status" value="6"/>
</dbReference>
<feature type="coiled-coil region" evidence="4">
    <location>
        <begin position="530"/>
        <end position="557"/>
    </location>
</feature>
<dbReference type="InterPro" id="IPR002885">
    <property type="entry name" value="PPR_rpt"/>
</dbReference>
<dbReference type="Pfam" id="PF14432">
    <property type="entry name" value="DYW_deaminase"/>
    <property type="match status" value="1"/>
</dbReference>
<proteinExistence type="inferred from homology"/>
<feature type="repeat" description="PPR" evidence="3">
    <location>
        <begin position="25"/>
        <end position="59"/>
    </location>
</feature>
<dbReference type="FunFam" id="1.25.40.10:FF:000450">
    <property type="entry name" value="Putative pentatricopeptide repeat-containing protein"/>
    <property type="match status" value="1"/>
</dbReference>
<dbReference type="PROSITE" id="PS51375">
    <property type="entry name" value="PPR"/>
    <property type="match status" value="4"/>
</dbReference>
<accession>A0A8K0GXI2</accession>
<dbReference type="Pfam" id="PF01535">
    <property type="entry name" value="PPR"/>
    <property type="match status" value="5"/>
</dbReference>
<feature type="repeat" description="PPR" evidence="3">
    <location>
        <begin position="330"/>
        <end position="364"/>
    </location>
</feature>
<keyword evidence="7" id="KW-1185">Reference proteome</keyword>
<comment type="caution">
    <text evidence="6">The sequence shown here is derived from an EMBL/GenBank/DDBJ whole genome shotgun (WGS) entry which is preliminary data.</text>
</comment>
<evidence type="ECO:0000256" key="4">
    <source>
        <dbReference type="SAM" id="Coils"/>
    </source>
</evidence>
<organism evidence="6 7">
    <name type="scientific">Rhamnella rubrinervis</name>
    <dbReference type="NCBI Taxonomy" id="2594499"/>
    <lineage>
        <taxon>Eukaryota</taxon>
        <taxon>Viridiplantae</taxon>
        <taxon>Streptophyta</taxon>
        <taxon>Embryophyta</taxon>
        <taxon>Tracheophyta</taxon>
        <taxon>Spermatophyta</taxon>
        <taxon>Magnoliopsida</taxon>
        <taxon>eudicotyledons</taxon>
        <taxon>Gunneridae</taxon>
        <taxon>Pentapetalae</taxon>
        <taxon>rosids</taxon>
        <taxon>fabids</taxon>
        <taxon>Rosales</taxon>
        <taxon>Rhamnaceae</taxon>
        <taxon>rhamnoid group</taxon>
        <taxon>Rhamneae</taxon>
        <taxon>Rhamnella</taxon>
    </lineage>
</organism>
<dbReference type="Pfam" id="PF20431">
    <property type="entry name" value="E_motif"/>
    <property type="match status" value="1"/>
</dbReference>
<keyword evidence="4" id="KW-0175">Coiled coil</keyword>
<dbReference type="EMBL" id="VOIH02000007">
    <property type="protein sequence ID" value="KAF3441643.1"/>
    <property type="molecule type" value="Genomic_DNA"/>
</dbReference>
<keyword evidence="2" id="KW-0677">Repeat</keyword>
<dbReference type="InterPro" id="IPR032867">
    <property type="entry name" value="DYW_dom"/>
</dbReference>
<dbReference type="FunFam" id="1.25.40.10:FF:000682">
    <property type="entry name" value="Pentatricopeptide repeat-containing protein At3g16610"/>
    <property type="match status" value="1"/>
</dbReference>
<dbReference type="SUPFAM" id="SSF48452">
    <property type="entry name" value="TPR-like"/>
    <property type="match status" value="1"/>
</dbReference>
<dbReference type="PANTHER" id="PTHR47926">
    <property type="entry name" value="PENTATRICOPEPTIDE REPEAT-CONTAINING PROTEIN"/>
    <property type="match status" value="1"/>
</dbReference>
<dbReference type="AlphaFoldDB" id="A0A8K0GXI2"/>
<evidence type="ECO:0000313" key="7">
    <source>
        <dbReference type="Proteomes" id="UP000796880"/>
    </source>
</evidence>
<feature type="repeat" description="PPR" evidence="3">
    <location>
        <begin position="229"/>
        <end position="263"/>
    </location>
</feature>
<dbReference type="InterPro" id="IPR046848">
    <property type="entry name" value="E_motif"/>
</dbReference>
<dbReference type="Pfam" id="PF13041">
    <property type="entry name" value="PPR_2"/>
    <property type="match status" value="2"/>
</dbReference>
<evidence type="ECO:0000256" key="2">
    <source>
        <dbReference type="ARBA" id="ARBA00022737"/>
    </source>
</evidence>
<dbReference type="InterPro" id="IPR046960">
    <property type="entry name" value="PPR_At4g14850-like_plant"/>
</dbReference>
<dbReference type="Gene3D" id="1.25.40.10">
    <property type="entry name" value="Tetratricopeptide repeat domain"/>
    <property type="match status" value="3"/>
</dbReference>
<evidence type="ECO:0000256" key="3">
    <source>
        <dbReference type="PROSITE-ProRule" id="PRU00708"/>
    </source>
</evidence>
<feature type="domain" description="DYW" evidence="5">
    <location>
        <begin position="565"/>
        <end position="633"/>
    </location>
</feature>
<name>A0A8K0GXI2_9ROSA</name>
<dbReference type="GO" id="GO:0003723">
    <property type="term" value="F:RNA binding"/>
    <property type="evidence" value="ECO:0007669"/>
    <property type="project" value="InterPro"/>
</dbReference>
<evidence type="ECO:0000313" key="6">
    <source>
        <dbReference type="EMBL" id="KAF3441643.1"/>
    </source>
</evidence>
<reference evidence="6" key="1">
    <citation type="submission" date="2020-03" db="EMBL/GenBank/DDBJ databases">
        <title>A high-quality chromosome-level genome assembly of a woody plant with both climbing and erect habits, Rhamnella rubrinervis.</title>
        <authorList>
            <person name="Lu Z."/>
            <person name="Yang Y."/>
            <person name="Zhu X."/>
            <person name="Sun Y."/>
        </authorList>
    </citation>
    <scope>NUCLEOTIDE SEQUENCE</scope>
    <source>
        <strain evidence="6">BYM</strain>
        <tissue evidence="6">Leaf</tissue>
    </source>
</reference>
<protein>
    <recommendedName>
        <fullName evidence="5">DYW domain-containing protein</fullName>
    </recommendedName>
</protein>